<keyword evidence="3" id="KW-1185">Reference proteome</keyword>
<dbReference type="SUPFAM" id="SSF48371">
    <property type="entry name" value="ARM repeat"/>
    <property type="match status" value="1"/>
</dbReference>
<name>A0A401HPI0_9EURY</name>
<evidence type="ECO:0000313" key="3">
    <source>
        <dbReference type="Proteomes" id="UP000290527"/>
    </source>
</evidence>
<sequence length="547" mass="63990">MEKTSKILSNLDDNNLTPLDPQNLKNLLKTFKKGSIKTKLSLLNEISFISVTNPEALQDIVPYLIKLMDDKDWRTRKNTVEILGNIGLVSYETVERYLDRILEKLNDKNLDVVYSAAYAIVKISINLKCKNKHELINKVLKKMKSKNKILYTEIIKNISEIYPDIVQNYIKDILKLLDEDSTIIKINVLKTLGNIGDVKIDREVAQKIIKYLRGPPPELKRYSAYAIWKLSNNNLEHFNDAIELLIEIVNRENDSKLIIYSLLALNILSHICPQKFKKLDINALIHNKLIRKPLLELLYNLSTLDYTLLIPYMDRLYDILNNDEDIQSNKMIIRIIGNMALYNPKYINKYLTILREKLKVSKLRHEVVLALVKGNYIDRNILSTIFHGFRNLEKEENVKFLEEVITHYPLNLLDTLYNEIKKLEPYLNKNNNFNKLLNIIRERIDEKKGINTQDINMVIEEAEKNVLKVVVALESECVKVELEDGKKVYIIPENTCIKTPLSNELLEILEKYSKNEMEMYKLVHEIMVKSLIEDTLLEYNREEKDKK</sequence>
<dbReference type="InterPro" id="IPR016024">
    <property type="entry name" value="ARM-type_fold"/>
</dbReference>
<reference evidence="2 3" key="1">
    <citation type="journal article" date="2019" name="Int. J. Syst. Evol. Microbiol.">
        <title>Methanofervidicoccus abyssi gen. nov., sp. nov., a hydrogenotrophic methanogen, isolated from a hydrothermal vent chimney in the Mid-Cayman Spreading Center, the Caribbean Sea.</title>
        <authorList>
            <person name="Sakai S."/>
            <person name="Takaki Y."/>
            <person name="Miyazaki M."/>
            <person name="Ogawara M."/>
            <person name="Yanagawa K."/>
            <person name="Miyazaki J."/>
            <person name="Takai K."/>
        </authorList>
    </citation>
    <scope>NUCLEOTIDE SEQUENCE [LARGE SCALE GENOMIC DNA]</scope>
    <source>
        <strain evidence="2 3">HHB</strain>
    </source>
</reference>
<evidence type="ECO:0000259" key="1">
    <source>
        <dbReference type="Pfam" id="PF23227"/>
    </source>
</evidence>
<feature type="domain" description="Maestro/Maestro-like HEAT-repeats" evidence="1">
    <location>
        <begin position="56"/>
        <end position="194"/>
    </location>
</feature>
<gene>
    <name evidence="2" type="ORF">MHHB_P0320</name>
</gene>
<comment type="caution">
    <text evidence="2">The sequence shown here is derived from an EMBL/GenBank/DDBJ whole genome shotgun (WGS) entry which is preliminary data.</text>
</comment>
<organism evidence="2 3">
    <name type="scientific">Methanofervidicoccus abyssi</name>
    <dbReference type="NCBI Taxonomy" id="2082189"/>
    <lineage>
        <taxon>Archaea</taxon>
        <taxon>Methanobacteriati</taxon>
        <taxon>Methanobacteriota</taxon>
        <taxon>Methanomada group</taxon>
        <taxon>Methanococci</taxon>
        <taxon>Methanococcales</taxon>
        <taxon>Methanofervidicoccus</taxon>
    </lineage>
</organism>
<dbReference type="InterPro" id="IPR011989">
    <property type="entry name" value="ARM-like"/>
</dbReference>
<dbReference type="AlphaFoldDB" id="A0A401HPI0"/>
<dbReference type="EMBL" id="BFAX01000002">
    <property type="protein sequence ID" value="GBF36095.1"/>
    <property type="molecule type" value="Genomic_DNA"/>
</dbReference>
<accession>A0A401HPI0</accession>
<dbReference type="Proteomes" id="UP000290527">
    <property type="component" value="Unassembled WGS sequence"/>
</dbReference>
<dbReference type="Gene3D" id="1.25.10.10">
    <property type="entry name" value="Leucine-rich Repeat Variant"/>
    <property type="match status" value="2"/>
</dbReference>
<dbReference type="InterPro" id="IPR055406">
    <property type="entry name" value="HEAT_Maestro"/>
</dbReference>
<dbReference type="Pfam" id="PF23227">
    <property type="entry name" value="HEAT_MROH2B_C"/>
    <property type="match status" value="1"/>
</dbReference>
<evidence type="ECO:0000313" key="2">
    <source>
        <dbReference type="EMBL" id="GBF36095.1"/>
    </source>
</evidence>
<protein>
    <recommendedName>
        <fullName evidence="1">Maestro/Maestro-like HEAT-repeats domain-containing protein</fullName>
    </recommendedName>
</protein>
<proteinExistence type="predicted"/>